<dbReference type="Proteomes" id="UP001164746">
    <property type="component" value="Chromosome 7"/>
</dbReference>
<evidence type="ECO:0000313" key="2">
    <source>
        <dbReference type="Proteomes" id="UP001164746"/>
    </source>
</evidence>
<organism evidence="1 2">
    <name type="scientific">Mya arenaria</name>
    <name type="common">Soft-shell clam</name>
    <dbReference type="NCBI Taxonomy" id="6604"/>
    <lineage>
        <taxon>Eukaryota</taxon>
        <taxon>Metazoa</taxon>
        <taxon>Spiralia</taxon>
        <taxon>Lophotrochozoa</taxon>
        <taxon>Mollusca</taxon>
        <taxon>Bivalvia</taxon>
        <taxon>Autobranchia</taxon>
        <taxon>Heteroconchia</taxon>
        <taxon>Euheterodonta</taxon>
        <taxon>Imparidentia</taxon>
        <taxon>Neoheterodontei</taxon>
        <taxon>Myida</taxon>
        <taxon>Myoidea</taxon>
        <taxon>Myidae</taxon>
        <taxon>Mya</taxon>
    </lineage>
</organism>
<reference evidence="1" key="1">
    <citation type="submission" date="2022-11" db="EMBL/GenBank/DDBJ databases">
        <title>Centuries of genome instability and evolution in soft-shell clam transmissible cancer (bioRxiv).</title>
        <authorList>
            <person name="Hart S.F.M."/>
            <person name="Yonemitsu M.A."/>
            <person name="Giersch R.M."/>
            <person name="Beal B.F."/>
            <person name="Arriagada G."/>
            <person name="Davis B.W."/>
            <person name="Ostrander E.A."/>
            <person name="Goff S.P."/>
            <person name="Metzger M.J."/>
        </authorList>
    </citation>
    <scope>NUCLEOTIDE SEQUENCE</scope>
    <source>
        <strain evidence="1">MELC-2E11</strain>
        <tissue evidence="1">Siphon/mantle</tissue>
    </source>
</reference>
<evidence type="ECO:0000313" key="1">
    <source>
        <dbReference type="EMBL" id="WAR10030.1"/>
    </source>
</evidence>
<dbReference type="EMBL" id="CP111018">
    <property type="protein sequence ID" value="WAR10030.1"/>
    <property type="molecule type" value="Genomic_DNA"/>
</dbReference>
<name>A0ABY7ELF0_MYAAR</name>
<keyword evidence="2" id="KW-1185">Reference proteome</keyword>
<gene>
    <name evidence="1" type="ORF">MAR_035106</name>
</gene>
<accession>A0ABY7ELF0</accession>
<proteinExistence type="predicted"/>
<protein>
    <submittedName>
        <fullName evidence="1">Uncharacterized protein</fullName>
    </submittedName>
</protein>
<sequence>MADKLTDCVYLFNAFLFEIRTQTYMNCKSHSTAIFFIAKYVLCTWAKAYGGRASINFITKSLEIFTFFFYQEMK</sequence>